<dbReference type="EMBL" id="LAHD01000127">
    <property type="protein sequence ID" value="PHJ96423.1"/>
    <property type="molecule type" value="Genomic_DNA"/>
</dbReference>
<dbReference type="RefSeq" id="WP_099065989.1">
    <property type="nucleotide sequence ID" value="NZ_LAHD01000127.1"/>
</dbReference>
<evidence type="ECO:0000313" key="3">
    <source>
        <dbReference type="EMBL" id="PHJ96423.1"/>
    </source>
</evidence>
<dbReference type="InterPro" id="IPR036366">
    <property type="entry name" value="PGBDSf"/>
</dbReference>
<name>A0A9Q5Z6P5_NOSLI</name>
<dbReference type="Proteomes" id="UP000222310">
    <property type="component" value="Unassembled WGS sequence"/>
</dbReference>
<dbReference type="InterPro" id="IPR036365">
    <property type="entry name" value="PGBD-like_sf"/>
</dbReference>
<feature type="region of interest" description="Disordered" evidence="1">
    <location>
        <begin position="80"/>
        <end position="112"/>
    </location>
</feature>
<dbReference type="InterPro" id="IPR002477">
    <property type="entry name" value="Peptidoglycan-bd-like"/>
</dbReference>
<dbReference type="SUPFAM" id="SSF47090">
    <property type="entry name" value="PGBD-like"/>
    <property type="match status" value="1"/>
</dbReference>
<organism evidence="3 4">
    <name type="scientific">Nostoc linckia z8</name>
    <dbReference type="NCBI Taxonomy" id="1628746"/>
    <lineage>
        <taxon>Bacteria</taxon>
        <taxon>Bacillati</taxon>
        <taxon>Cyanobacteriota</taxon>
        <taxon>Cyanophyceae</taxon>
        <taxon>Nostocales</taxon>
        <taxon>Nostocaceae</taxon>
        <taxon>Nostoc</taxon>
    </lineage>
</organism>
<dbReference type="Gene3D" id="1.10.101.10">
    <property type="entry name" value="PGBD-like superfamily/PGBD"/>
    <property type="match status" value="1"/>
</dbReference>
<dbReference type="GeneID" id="57092177"/>
<sequence>MTEIGLMMTGVLTARQASGPNLPEQQLFQMEHDINQSKGSQLETTAQVTPPEFIQTDANLQASLRGIALEKEHTVQKIDNKNQFPGSGGLVQPQKYSQSVGKNPAKSGGKFDKYSTQPLPTLYFGSSGVAVRALQRLLVSNGYTVRVDGIFGALTETAVKAFQNQRNLAVDGVVGQRTWRALTI</sequence>
<evidence type="ECO:0000259" key="2">
    <source>
        <dbReference type="Pfam" id="PF01471"/>
    </source>
</evidence>
<dbReference type="AlphaFoldDB" id="A0A9Q5Z6P5"/>
<feature type="domain" description="Peptidoglycan binding-like" evidence="2">
    <location>
        <begin position="128"/>
        <end position="182"/>
    </location>
</feature>
<gene>
    <name evidence="3" type="ORF">VF08_30190</name>
</gene>
<evidence type="ECO:0000256" key="1">
    <source>
        <dbReference type="SAM" id="MobiDB-lite"/>
    </source>
</evidence>
<comment type="caution">
    <text evidence="3">The sequence shown here is derived from an EMBL/GenBank/DDBJ whole genome shotgun (WGS) entry which is preliminary data.</text>
</comment>
<accession>A0A9Q5Z6P5</accession>
<reference evidence="3 4" key="1">
    <citation type="submission" date="2015-02" db="EMBL/GenBank/DDBJ databases">
        <title>Nostoc linckia genome annotation.</title>
        <authorList>
            <person name="Zhou Z."/>
        </authorList>
    </citation>
    <scope>NUCLEOTIDE SEQUENCE [LARGE SCALE GENOMIC DNA]</scope>
    <source>
        <strain evidence="4">z8</strain>
    </source>
</reference>
<proteinExistence type="predicted"/>
<dbReference type="Pfam" id="PF01471">
    <property type="entry name" value="PG_binding_1"/>
    <property type="match status" value="1"/>
</dbReference>
<protein>
    <submittedName>
        <fullName evidence="3">Peptidoglycan-binding protein</fullName>
    </submittedName>
</protein>
<evidence type="ECO:0000313" key="4">
    <source>
        <dbReference type="Proteomes" id="UP000222310"/>
    </source>
</evidence>